<evidence type="ECO:0000259" key="3">
    <source>
        <dbReference type="PROSITE" id="PS52004"/>
    </source>
</evidence>
<dbReference type="SMART" id="SM00827">
    <property type="entry name" value="PKS_AT"/>
    <property type="match status" value="1"/>
</dbReference>
<keyword evidence="5" id="KW-1185">Reference proteome</keyword>
<dbReference type="SUPFAM" id="SSF52151">
    <property type="entry name" value="FabD/lysophospholipase-like"/>
    <property type="match status" value="1"/>
</dbReference>
<sequence length="974" mass="101139">MSRPSPRSAALVGIGARLPGAGGADVRGPARMWEALRSGATSIGGYPADRWAAMQERLHPEDRGADPWPAALVHWPAGVDAKAFGLRPSDTAHLSPTQTLVLQVAAEALADAGIRADTLAGPRTGVYLGFASPDEALDLFADGRRPALPDLPAGGAGMVATPIARWLDSRGPLVTYDSSCSASMYALHAARRDLADGTVTTAVVIGASVLSHPVPTRAFDSGGVLARDGDVRPFDADAHGYVRGEAVVAAVLRTHERASRGRDRVYALVEHTAVGADGRSAGVGMPSADALAELMERAHTESATDPGDVEFVLTHGPGTAAGARAEARAMGRAFARDGRNPLRIGSVKGLWGHSEAAAGLTNLLAGALVLHHGGRIPPTAGHTTPPGWLDRYGLRVPAGPDERLPVRARTRVGVTALGFSGATAYALLRPAPRRSRSRGQAPADLGGAAAWPLSARTAERLRARAQVLAEAVGAGARPPGPHRVGDHLTRRNRPDLPVRAAVIATEGDRSNAHPAWKALAHGDHHPDLVGPASHPGPWRQVWAFGGHGAAHPAMAASLYGRDPVFAAHLDRALHALEPHTAGAPWRPGTAPRDLAQVQRATWAVQVALASTLTDRWGLRPDTVVGHSLGEVAAATVAGILSLSDAARLVSVRSDLLHGVAPAGGMVLARLDRAAAQDVAAAHPVDIACSNSPEHTVFSGDGAALRALVPRLEEIGADPRPLDGAPPAHGRHVLPLLPALRAGLEGLSPRPGDVEFVSTVTGTTRAGTELDAGYWADQLASTVEWEPTLTRIGGRGAVLLVEVSPKPVLSQPTARVRARHGLDIDTVCAGTPDDERRGPALVAAHAYTHHLPVAWPYAPDLPVDTAPAAWEAPPSRGEHWPDLAAGLRGDALLRALRGVVATAVASLSPTPVTDADHERDLGELGLHSFDRLALRHLLLSPLEQGPADLPPHEPTIASIAEGLAGLVDGPGPAGR</sequence>
<dbReference type="Gene3D" id="3.30.70.3290">
    <property type="match status" value="1"/>
</dbReference>
<dbReference type="EMBL" id="FQZK01000001">
    <property type="protein sequence ID" value="SHI60160.1"/>
    <property type="molecule type" value="Genomic_DNA"/>
</dbReference>
<evidence type="ECO:0000256" key="1">
    <source>
        <dbReference type="ARBA" id="ARBA00022450"/>
    </source>
</evidence>
<dbReference type="SMART" id="SM00825">
    <property type="entry name" value="PKS_KS"/>
    <property type="match status" value="1"/>
</dbReference>
<dbReference type="PANTHER" id="PTHR43775">
    <property type="entry name" value="FATTY ACID SYNTHASE"/>
    <property type="match status" value="1"/>
</dbReference>
<dbReference type="Pfam" id="PF02801">
    <property type="entry name" value="Ketoacyl-synt_C"/>
    <property type="match status" value="1"/>
</dbReference>
<dbReference type="InterPro" id="IPR016036">
    <property type="entry name" value="Malonyl_transacylase_ACP-bd"/>
</dbReference>
<dbReference type="AlphaFoldDB" id="A0A1M6CGL0"/>
<dbReference type="SUPFAM" id="SSF55048">
    <property type="entry name" value="Probable ACP-binding domain of malonyl-CoA ACP transacylase"/>
    <property type="match status" value="1"/>
</dbReference>
<gene>
    <name evidence="4" type="ORF">SAMN05421803_101700</name>
</gene>
<feature type="domain" description="Ketosynthase family 3 (KS3)" evidence="3">
    <location>
        <begin position="6"/>
        <end position="430"/>
    </location>
</feature>
<dbReference type="InterPro" id="IPR020841">
    <property type="entry name" value="PKS_Beta-ketoAc_synthase_dom"/>
</dbReference>
<accession>A0A1M6CGL0</accession>
<evidence type="ECO:0000256" key="2">
    <source>
        <dbReference type="ARBA" id="ARBA00022553"/>
    </source>
</evidence>
<dbReference type="Pfam" id="PF00109">
    <property type="entry name" value="ketoacyl-synt"/>
    <property type="match status" value="1"/>
</dbReference>
<reference evidence="4 5" key="1">
    <citation type="submission" date="2016-11" db="EMBL/GenBank/DDBJ databases">
        <authorList>
            <person name="Jaros S."/>
            <person name="Januszkiewicz K."/>
            <person name="Wedrychowicz H."/>
        </authorList>
    </citation>
    <scope>NUCLEOTIDE SEQUENCE [LARGE SCALE GENOMIC DNA]</scope>
    <source>
        <strain evidence="4 5">CGMCC 4.5723</strain>
    </source>
</reference>
<evidence type="ECO:0000313" key="4">
    <source>
        <dbReference type="EMBL" id="SHI60160.1"/>
    </source>
</evidence>
<dbReference type="STRING" id="758803.SAMN05421803_101700"/>
<evidence type="ECO:0000313" key="5">
    <source>
        <dbReference type="Proteomes" id="UP000184452"/>
    </source>
</evidence>
<dbReference type="GO" id="GO:0006633">
    <property type="term" value="P:fatty acid biosynthetic process"/>
    <property type="evidence" value="ECO:0007669"/>
    <property type="project" value="TreeGrafter"/>
</dbReference>
<dbReference type="Gene3D" id="3.40.366.10">
    <property type="entry name" value="Malonyl-Coenzyme A Acyl Carrier Protein, domain 2"/>
    <property type="match status" value="1"/>
</dbReference>
<dbReference type="SUPFAM" id="SSF53901">
    <property type="entry name" value="Thiolase-like"/>
    <property type="match status" value="1"/>
</dbReference>
<dbReference type="InterPro" id="IPR001227">
    <property type="entry name" value="Ac_transferase_dom_sf"/>
</dbReference>
<dbReference type="InterPro" id="IPR016039">
    <property type="entry name" value="Thiolase-like"/>
</dbReference>
<dbReference type="Proteomes" id="UP000184452">
    <property type="component" value="Unassembled WGS sequence"/>
</dbReference>
<name>A0A1M6CGL0_9ACTN</name>
<dbReference type="InterPro" id="IPR050091">
    <property type="entry name" value="PKS_NRPS_Biosynth_Enz"/>
</dbReference>
<dbReference type="Gene3D" id="3.40.47.10">
    <property type="match status" value="1"/>
</dbReference>
<keyword evidence="4" id="KW-0808">Transferase</keyword>
<dbReference type="Pfam" id="PF00698">
    <property type="entry name" value="Acyl_transf_1"/>
    <property type="match status" value="1"/>
</dbReference>
<protein>
    <submittedName>
        <fullName evidence="4">Acyl transferase domain-containing protein</fullName>
    </submittedName>
</protein>
<dbReference type="PROSITE" id="PS52004">
    <property type="entry name" value="KS3_2"/>
    <property type="match status" value="1"/>
</dbReference>
<dbReference type="InterPro" id="IPR014031">
    <property type="entry name" value="Ketoacyl_synth_C"/>
</dbReference>
<dbReference type="CDD" id="cd00833">
    <property type="entry name" value="PKS"/>
    <property type="match status" value="1"/>
</dbReference>
<proteinExistence type="predicted"/>
<dbReference type="GO" id="GO:0004312">
    <property type="term" value="F:fatty acid synthase activity"/>
    <property type="evidence" value="ECO:0007669"/>
    <property type="project" value="TreeGrafter"/>
</dbReference>
<organism evidence="4 5">
    <name type="scientific">Nocardiopsis flavescens</name>
    <dbReference type="NCBI Taxonomy" id="758803"/>
    <lineage>
        <taxon>Bacteria</taxon>
        <taxon>Bacillati</taxon>
        <taxon>Actinomycetota</taxon>
        <taxon>Actinomycetes</taxon>
        <taxon>Streptosporangiales</taxon>
        <taxon>Nocardiopsidaceae</taxon>
        <taxon>Nocardiopsis</taxon>
    </lineage>
</organism>
<keyword evidence="2" id="KW-0597">Phosphoprotein</keyword>
<keyword evidence="1" id="KW-0596">Phosphopantetheine</keyword>
<dbReference type="InterPro" id="IPR016035">
    <property type="entry name" value="Acyl_Trfase/lysoPLipase"/>
</dbReference>
<dbReference type="InterPro" id="IPR014043">
    <property type="entry name" value="Acyl_transferase_dom"/>
</dbReference>
<dbReference type="InterPro" id="IPR014030">
    <property type="entry name" value="Ketoacyl_synth_N"/>
</dbReference>
<dbReference type="RefSeq" id="WP_073374747.1">
    <property type="nucleotide sequence ID" value="NZ_FQZK01000001.1"/>
</dbReference>
<dbReference type="PANTHER" id="PTHR43775:SF37">
    <property type="entry name" value="SI:DKEY-61P9.11"/>
    <property type="match status" value="1"/>
</dbReference>